<evidence type="ECO:0000256" key="1">
    <source>
        <dbReference type="SAM" id="MobiDB-lite"/>
    </source>
</evidence>
<feature type="compositionally biased region" description="Low complexity" evidence="1">
    <location>
        <begin position="88"/>
        <end position="111"/>
    </location>
</feature>
<accession>A0A4Y7TFI8</accession>
<keyword evidence="2" id="KW-0472">Membrane</keyword>
<keyword evidence="2" id="KW-1133">Transmembrane helix</keyword>
<dbReference type="Proteomes" id="UP000298030">
    <property type="component" value="Unassembled WGS sequence"/>
</dbReference>
<comment type="caution">
    <text evidence="3">The sequence shown here is derived from an EMBL/GenBank/DDBJ whole genome shotgun (WGS) entry which is preliminary data.</text>
</comment>
<proteinExistence type="predicted"/>
<feature type="transmembrane region" description="Helical" evidence="2">
    <location>
        <begin position="49"/>
        <end position="70"/>
    </location>
</feature>
<protein>
    <recommendedName>
        <fullName evidence="5">Copper transporter</fullName>
    </recommendedName>
</protein>
<evidence type="ECO:0008006" key="5">
    <source>
        <dbReference type="Google" id="ProtNLM"/>
    </source>
</evidence>
<organism evidence="3 4">
    <name type="scientific">Coprinellus micaceus</name>
    <name type="common">Glistening ink-cap mushroom</name>
    <name type="synonym">Coprinus micaceus</name>
    <dbReference type="NCBI Taxonomy" id="71717"/>
    <lineage>
        <taxon>Eukaryota</taxon>
        <taxon>Fungi</taxon>
        <taxon>Dikarya</taxon>
        <taxon>Basidiomycota</taxon>
        <taxon>Agaricomycotina</taxon>
        <taxon>Agaricomycetes</taxon>
        <taxon>Agaricomycetidae</taxon>
        <taxon>Agaricales</taxon>
        <taxon>Agaricineae</taxon>
        <taxon>Psathyrellaceae</taxon>
        <taxon>Coprinellus</taxon>
    </lineage>
</organism>
<name>A0A4Y7TFI8_COPMI</name>
<dbReference type="AlphaFoldDB" id="A0A4Y7TFI8"/>
<keyword evidence="2" id="KW-0812">Transmembrane</keyword>
<keyword evidence="4" id="KW-1185">Reference proteome</keyword>
<evidence type="ECO:0000313" key="4">
    <source>
        <dbReference type="Proteomes" id="UP000298030"/>
    </source>
</evidence>
<evidence type="ECO:0000313" key="3">
    <source>
        <dbReference type="EMBL" id="TEB32771.1"/>
    </source>
</evidence>
<feature type="region of interest" description="Disordered" evidence="1">
    <location>
        <begin position="88"/>
        <end position="167"/>
    </location>
</feature>
<evidence type="ECO:0000256" key="2">
    <source>
        <dbReference type="SAM" id="Phobius"/>
    </source>
</evidence>
<gene>
    <name evidence="3" type="ORF">FA13DRAFT_225918</name>
</gene>
<dbReference type="OrthoDB" id="2791511at2759"/>
<sequence length="167" mass="17659">MLVKVRLPTPLLPHHLPQLPQIPQIPAHMRVSMTDVDLTLSALPSSTTILASIIALFVLLSFVRALTIGFQEHLAFVRGRKAASAVVGKGASGVSASSSSSATGGVGTTTIEKTKQQQEQYQCSDQRRHGYGASSTSSPHVSPPPPHQPSPRSNHGAAPLSCNNNRK</sequence>
<reference evidence="3 4" key="1">
    <citation type="journal article" date="2019" name="Nat. Ecol. Evol.">
        <title>Megaphylogeny resolves global patterns of mushroom evolution.</title>
        <authorList>
            <person name="Varga T."/>
            <person name="Krizsan K."/>
            <person name="Foldi C."/>
            <person name="Dima B."/>
            <person name="Sanchez-Garcia M."/>
            <person name="Sanchez-Ramirez S."/>
            <person name="Szollosi G.J."/>
            <person name="Szarkandi J.G."/>
            <person name="Papp V."/>
            <person name="Albert L."/>
            <person name="Andreopoulos W."/>
            <person name="Angelini C."/>
            <person name="Antonin V."/>
            <person name="Barry K.W."/>
            <person name="Bougher N.L."/>
            <person name="Buchanan P."/>
            <person name="Buyck B."/>
            <person name="Bense V."/>
            <person name="Catcheside P."/>
            <person name="Chovatia M."/>
            <person name="Cooper J."/>
            <person name="Damon W."/>
            <person name="Desjardin D."/>
            <person name="Finy P."/>
            <person name="Geml J."/>
            <person name="Haridas S."/>
            <person name="Hughes K."/>
            <person name="Justo A."/>
            <person name="Karasinski D."/>
            <person name="Kautmanova I."/>
            <person name="Kiss B."/>
            <person name="Kocsube S."/>
            <person name="Kotiranta H."/>
            <person name="LaButti K.M."/>
            <person name="Lechner B.E."/>
            <person name="Liimatainen K."/>
            <person name="Lipzen A."/>
            <person name="Lukacs Z."/>
            <person name="Mihaltcheva S."/>
            <person name="Morgado L.N."/>
            <person name="Niskanen T."/>
            <person name="Noordeloos M.E."/>
            <person name="Ohm R.A."/>
            <person name="Ortiz-Santana B."/>
            <person name="Ovrebo C."/>
            <person name="Racz N."/>
            <person name="Riley R."/>
            <person name="Savchenko A."/>
            <person name="Shiryaev A."/>
            <person name="Soop K."/>
            <person name="Spirin V."/>
            <person name="Szebenyi C."/>
            <person name="Tomsovsky M."/>
            <person name="Tulloss R.E."/>
            <person name="Uehling J."/>
            <person name="Grigoriev I.V."/>
            <person name="Vagvolgyi C."/>
            <person name="Papp T."/>
            <person name="Martin F.M."/>
            <person name="Miettinen O."/>
            <person name="Hibbett D.S."/>
            <person name="Nagy L.G."/>
        </authorList>
    </citation>
    <scope>NUCLEOTIDE SEQUENCE [LARGE SCALE GENOMIC DNA]</scope>
    <source>
        <strain evidence="3 4">FP101781</strain>
    </source>
</reference>
<dbReference type="EMBL" id="QPFP01000014">
    <property type="protein sequence ID" value="TEB32771.1"/>
    <property type="molecule type" value="Genomic_DNA"/>
</dbReference>